<reference evidence="2 3" key="1">
    <citation type="submission" date="2018-03" db="EMBL/GenBank/DDBJ databases">
        <title>Genomic Encyclopedia of Archaeal and Bacterial Type Strains, Phase II (KMG-II): from individual species to whole genera.</title>
        <authorList>
            <person name="Goeker M."/>
        </authorList>
    </citation>
    <scope>NUCLEOTIDE SEQUENCE [LARGE SCALE GENOMIC DNA]</scope>
    <source>
        <strain evidence="2 3">DSM 100212</strain>
    </source>
</reference>
<keyword evidence="1" id="KW-0732">Signal</keyword>
<name>A0A2T0WIE7_9RHOB</name>
<evidence type="ECO:0000256" key="1">
    <source>
        <dbReference type="SAM" id="SignalP"/>
    </source>
</evidence>
<evidence type="ECO:0000313" key="3">
    <source>
        <dbReference type="Proteomes" id="UP000238392"/>
    </source>
</evidence>
<keyword evidence="3" id="KW-1185">Reference proteome</keyword>
<dbReference type="Proteomes" id="UP000238392">
    <property type="component" value="Unassembled WGS sequence"/>
</dbReference>
<dbReference type="InterPro" id="IPR023346">
    <property type="entry name" value="Lysozyme-like_dom_sf"/>
</dbReference>
<feature type="chain" id="PRO_5015709465" evidence="1">
    <location>
        <begin position="26"/>
        <end position="270"/>
    </location>
</feature>
<accession>A0A2T0WIE7</accession>
<dbReference type="EMBL" id="PVTQ01000012">
    <property type="protein sequence ID" value="PRY86488.1"/>
    <property type="molecule type" value="Genomic_DNA"/>
</dbReference>
<organism evidence="2 3">
    <name type="scientific">Donghicola tyrosinivorans</name>
    <dbReference type="NCBI Taxonomy" id="1652492"/>
    <lineage>
        <taxon>Bacteria</taxon>
        <taxon>Pseudomonadati</taxon>
        <taxon>Pseudomonadota</taxon>
        <taxon>Alphaproteobacteria</taxon>
        <taxon>Rhodobacterales</taxon>
        <taxon>Roseobacteraceae</taxon>
        <taxon>Donghicola</taxon>
    </lineage>
</organism>
<comment type="caution">
    <text evidence="2">The sequence shown here is derived from an EMBL/GenBank/DDBJ whole genome shotgun (WGS) entry which is preliminary data.</text>
</comment>
<feature type="signal peptide" evidence="1">
    <location>
        <begin position="1"/>
        <end position="25"/>
    </location>
</feature>
<sequence>MTLRMSLFAALAAFGFGGAATGAAAATVPSCEAAAVRAEKAAGIPSFLLAAISRTETGHTRAGRGYGAWPWTLNIRGKGYYFETREDALAALQQAINAGETSVDVGCMQINYRWHGEQFASIDQMIDPGVNTAYAAQFLTGLKKRLGSWQEATRHYHSATPNLGEAYLTRVQKVMAGFGQSPDLGPDIQVADASGAADPNAPRRPRAPMIGISGAPLVHGGRSLIASGTAILPKDNRNVILSTPDVNTGDDARIETLAEMKASVRAAFGY</sequence>
<dbReference type="SUPFAM" id="SSF53955">
    <property type="entry name" value="Lysozyme-like"/>
    <property type="match status" value="1"/>
</dbReference>
<dbReference type="AlphaFoldDB" id="A0A2T0WIE7"/>
<dbReference type="OrthoDB" id="5945995at2"/>
<evidence type="ECO:0000313" key="2">
    <source>
        <dbReference type="EMBL" id="PRY86488.1"/>
    </source>
</evidence>
<gene>
    <name evidence="2" type="ORF">CLV74_112127</name>
</gene>
<protein>
    <submittedName>
        <fullName evidence="2">Transglycosylase-like protein with SLT domain</fullName>
    </submittedName>
</protein>
<dbReference type="Gene3D" id="1.10.530.10">
    <property type="match status" value="1"/>
</dbReference>
<proteinExistence type="predicted"/>